<reference evidence="1" key="2">
    <citation type="journal article" date="2023" name="Syst. Appl. Microbiol.">
        <title>Govania unica gen. nov., sp. nov., a rare biosphere bacterium that represents a novel family in the class Alphaproteobacteria.</title>
        <authorList>
            <person name="Vandamme P."/>
            <person name="Peeters C."/>
            <person name="Hettiarachchi A."/>
            <person name="Cnockaert M."/>
            <person name="Carlier A."/>
        </authorList>
    </citation>
    <scope>NUCLEOTIDE SEQUENCE</scope>
    <source>
        <strain evidence="1">LMG 31809</strain>
    </source>
</reference>
<name>A0A9X3U201_9PROT</name>
<dbReference type="Gene3D" id="1.10.1510.10">
    <property type="entry name" value="Uncharacterised protein YqeY/AIM41 PF09424, N-terminal domain"/>
    <property type="match status" value="1"/>
</dbReference>
<dbReference type="PANTHER" id="PTHR28055">
    <property type="entry name" value="ALTERED INHERITANCE OF MITOCHONDRIA PROTEIN 41, MITOCHONDRIAL"/>
    <property type="match status" value="1"/>
</dbReference>
<keyword evidence="2" id="KW-1185">Reference proteome</keyword>
<dbReference type="InterPro" id="IPR003789">
    <property type="entry name" value="Asn/Gln_tRNA_amidoTrase-B-like"/>
</dbReference>
<organism evidence="1 2">
    <name type="scientific">Govanella unica</name>
    <dbReference type="NCBI Taxonomy" id="2975056"/>
    <lineage>
        <taxon>Bacteria</taxon>
        <taxon>Pseudomonadati</taxon>
        <taxon>Pseudomonadota</taxon>
        <taxon>Alphaproteobacteria</taxon>
        <taxon>Emcibacterales</taxon>
        <taxon>Govanellaceae</taxon>
        <taxon>Govanella</taxon>
    </lineage>
</organism>
<dbReference type="SUPFAM" id="SSF89095">
    <property type="entry name" value="GatB/YqeY motif"/>
    <property type="match status" value="1"/>
</dbReference>
<dbReference type="PANTHER" id="PTHR28055:SF1">
    <property type="entry name" value="ALTERED INHERITANCE OF MITOCHONDRIA PROTEIN 41, MITOCHONDRIAL"/>
    <property type="match status" value="1"/>
</dbReference>
<dbReference type="EMBL" id="JANWOI010000004">
    <property type="protein sequence ID" value="MDA5194979.1"/>
    <property type="molecule type" value="Genomic_DNA"/>
</dbReference>
<dbReference type="AlphaFoldDB" id="A0A9X3U201"/>
<dbReference type="GO" id="GO:0016884">
    <property type="term" value="F:carbon-nitrogen ligase activity, with glutamine as amido-N-donor"/>
    <property type="evidence" value="ECO:0007669"/>
    <property type="project" value="InterPro"/>
</dbReference>
<dbReference type="Proteomes" id="UP001141619">
    <property type="component" value="Unassembled WGS sequence"/>
</dbReference>
<comment type="caution">
    <text evidence="1">The sequence shown here is derived from an EMBL/GenBank/DDBJ whole genome shotgun (WGS) entry which is preliminary data.</text>
</comment>
<sequence length="151" mass="16659">MLRDQLQTAMKDALRNKESRRLTTVRMILAGIKDKDIAARGEGSSTPIADAGILELLAKMIKQRQDSIKMYEDGARPDLAAIEREEMAVIQDFLPQQLSDAEIDAAAAAAVAEIKPEGPKDMGRVMAWLKERYAGQMDFAKANAVVRKLMA</sequence>
<proteinExistence type="predicted"/>
<reference evidence="1" key="1">
    <citation type="submission" date="2022-08" db="EMBL/GenBank/DDBJ databases">
        <authorList>
            <person name="Vandamme P."/>
            <person name="Hettiarachchi A."/>
            <person name="Peeters C."/>
            <person name="Cnockaert M."/>
            <person name="Carlier A."/>
        </authorList>
    </citation>
    <scope>NUCLEOTIDE SEQUENCE</scope>
    <source>
        <strain evidence="1">LMG 31809</strain>
    </source>
</reference>
<dbReference type="InterPro" id="IPR042184">
    <property type="entry name" value="YqeY/Aim41_N"/>
</dbReference>
<evidence type="ECO:0000313" key="2">
    <source>
        <dbReference type="Proteomes" id="UP001141619"/>
    </source>
</evidence>
<dbReference type="Gene3D" id="1.10.10.410">
    <property type="match status" value="1"/>
</dbReference>
<evidence type="ECO:0000313" key="1">
    <source>
        <dbReference type="EMBL" id="MDA5194979.1"/>
    </source>
</evidence>
<accession>A0A9X3U201</accession>
<dbReference type="Pfam" id="PF09424">
    <property type="entry name" value="YqeY"/>
    <property type="match status" value="1"/>
</dbReference>
<gene>
    <name evidence="1" type="ORF">NYP16_13550</name>
</gene>
<dbReference type="RefSeq" id="WP_274944685.1">
    <property type="nucleotide sequence ID" value="NZ_JANWOI010000004.1"/>
</dbReference>
<dbReference type="InterPro" id="IPR019004">
    <property type="entry name" value="YqeY/Aim41"/>
</dbReference>
<dbReference type="InterPro" id="IPR023168">
    <property type="entry name" value="GatB_Yqey_C_2"/>
</dbReference>
<protein>
    <submittedName>
        <fullName evidence="1">GatB/YqeY domain-containing protein</fullName>
    </submittedName>
</protein>